<feature type="transmembrane region" description="Helical" evidence="6">
    <location>
        <begin position="6"/>
        <end position="27"/>
    </location>
</feature>
<dbReference type="AlphaFoldDB" id="A0A1H2FML0"/>
<feature type="transmembrane region" description="Helical" evidence="6">
    <location>
        <begin position="39"/>
        <end position="60"/>
    </location>
</feature>
<keyword evidence="5 6" id="KW-0472">Membrane</keyword>
<reference evidence="9" key="1">
    <citation type="submission" date="2016-10" db="EMBL/GenBank/DDBJ databases">
        <authorList>
            <person name="Varghese N."/>
            <person name="Submissions S."/>
        </authorList>
    </citation>
    <scope>NUCLEOTIDE SEQUENCE [LARGE SCALE GENOMIC DNA]</scope>
    <source>
        <strain evidence="9">DSM 3384</strain>
    </source>
</reference>
<evidence type="ECO:0000313" key="9">
    <source>
        <dbReference type="Proteomes" id="UP000199608"/>
    </source>
</evidence>
<keyword evidence="4 6" id="KW-1133">Transmembrane helix</keyword>
<dbReference type="Pfam" id="PF01578">
    <property type="entry name" value="Cytochrom_C_asm"/>
    <property type="match status" value="1"/>
</dbReference>
<feature type="transmembrane region" description="Helical" evidence="6">
    <location>
        <begin position="134"/>
        <end position="156"/>
    </location>
</feature>
<name>A0A1H2FML0_9BACT</name>
<dbReference type="PANTHER" id="PTHR30071">
    <property type="entry name" value="HEME EXPORTER PROTEIN C"/>
    <property type="match status" value="1"/>
</dbReference>
<feature type="transmembrane region" description="Helical" evidence="6">
    <location>
        <begin position="182"/>
        <end position="205"/>
    </location>
</feature>
<evidence type="ECO:0000256" key="3">
    <source>
        <dbReference type="ARBA" id="ARBA00022748"/>
    </source>
</evidence>
<sequence length="277" mass="31069">MNLQTAGMVLHITTVLYFISMAGYVLFLFNQKKVYQKAAFRLITAAIAFHLISMVIYTAATRHVPILNLSQNLSMAAFALGSMFLFFQYKFDLKILGVFVSVLLSGIMLMVLILPDVPVETNDVLKGFWFYSHIILVFTGDAALALACGAGILYLLQEKGIKTKSPGFFFKRLPSLDLLDNVGYTCLSTGFALLTIGLVTGFVYAKFVWGRFWSWDPKEVFSVGTWLVYAALLHLRLYSGWRGRKSAIMTIIGFFIIIFTFLGVNMMIGGHHQVFTK</sequence>
<protein>
    <submittedName>
        <fullName evidence="8">Cytochrome c-type biogenesis protein CcsB</fullName>
    </submittedName>
</protein>
<evidence type="ECO:0000259" key="7">
    <source>
        <dbReference type="Pfam" id="PF01578"/>
    </source>
</evidence>
<keyword evidence="3" id="KW-0201">Cytochrome c-type biogenesis</keyword>
<evidence type="ECO:0000256" key="6">
    <source>
        <dbReference type="SAM" id="Phobius"/>
    </source>
</evidence>
<keyword evidence="2 6" id="KW-0812">Transmembrane</keyword>
<dbReference type="EMBL" id="FNLL01000004">
    <property type="protein sequence ID" value="SDU08574.1"/>
    <property type="molecule type" value="Genomic_DNA"/>
</dbReference>
<dbReference type="InterPro" id="IPR045062">
    <property type="entry name" value="Cyt_c_biogenesis_CcsA/CcmC"/>
</dbReference>
<feature type="transmembrane region" description="Helical" evidence="6">
    <location>
        <begin position="66"/>
        <end position="86"/>
    </location>
</feature>
<evidence type="ECO:0000256" key="4">
    <source>
        <dbReference type="ARBA" id="ARBA00022989"/>
    </source>
</evidence>
<feature type="transmembrane region" description="Helical" evidence="6">
    <location>
        <begin position="247"/>
        <end position="268"/>
    </location>
</feature>
<keyword evidence="9" id="KW-1185">Reference proteome</keyword>
<dbReference type="PANTHER" id="PTHR30071:SF1">
    <property type="entry name" value="CYTOCHROME B_B6 PROTEIN-RELATED"/>
    <property type="match status" value="1"/>
</dbReference>
<gene>
    <name evidence="8" type="ORF">SAMN04487931_104241</name>
</gene>
<evidence type="ECO:0000256" key="1">
    <source>
        <dbReference type="ARBA" id="ARBA00004141"/>
    </source>
</evidence>
<feature type="domain" description="Cytochrome c assembly protein" evidence="7">
    <location>
        <begin position="68"/>
        <end position="270"/>
    </location>
</feature>
<comment type="subcellular location">
    <subcellularLocation>
        <location evidence="1">Membrane</location>
        <topology evidence="1">Multi-pass membrane protein</topology>
    </subcellularLocation>
</comment>
<proteinExistence type="predicted"/>
<dbReference type="Proteomes" id="UP000199608">
    <property type="component" value="Unassembled WGS sequence"/>
</dbReference>
<dbReference type="GO" id="GO:0005886">
    <property type="term" value="C:plasma membrane"/>
    <property type="evidence" value="ECO:0007669"/>
    <property type="project" value="TreeGrafter"/>
</dbReference>
<accession>A0A1H2FML0</accession>
<organism evidence="8 9">
    <name type="scientific">Desulfobacula phenolica</name>
    <dbReference type="NCBI Taxonomy" id="90732"/>
    <lineage>
        <taxon>Bacteria</taxon>
        <taxon>Pseudomonadati</taxon>
        <taxon>Thermodesulfobacteriota</taxon>
        <taxon>Desulfobacteria</taxon>
        <taxon>Desulfobacterales</taxon>
        <taxon>Desulfobacteraceae</taxon>
        <taxon>Desulfobacula</taxon>
    </lineage>
</organism>
<evidence type="ECO:0000256" key="5">
    <source>
        <dbReference type="ARBA" id="ARBA00023136"/>
    </source>
</evidence>
<feature type="transmembrane region" description="Helical" evidence="6">
    <location>
        <begin position="220"/>
        <end position="238"/>
    </location>
</feature>
<dbReference type="RefSeq" id="WP_041279265.1">
    <property type="nucleotide sequence ID" value="NZ_FNLL01000004.1"/>
</dbReference>
<feature type="transmembrane region" description="Helical" evidence="6">
    <location>
        <begin position="93"/>
        <end position="114"/>
    </location>
</feature>
<evidence type="ECO:0000256" key="2">
    <source>
        <dbReference type="ARBA" id="ARBA00022692"/>
    </source>
</evidence>
<evidence type="ECO:0000313" key="8">
    <source>
        <dbReference type="EMBL" id="SDU08574.1"/>
    </source>
</evidence>
<dbReference type="InterPro" id="IPR002541">
    <property type="entry name" value="Cyt_c_assembly"/>
</dbReference>
<dbReference type="GO" id="GO:0017004">
    <property type="term" value="P:cytochrome complex assembly"/>
    <property type="evidence" value="ECO:0007669"/>
    <property type="project" value="UniProtKB-KW"/>
</dbReference>
<dbReference type="GO" id="GO:0020037">
    <property type="term" value="F:heme binding"/>
    <property type="evidence" value="ECO:0007669"/>
    <property type="project" value="InterPro"/>
</dbReference>